<evidence type="ECO:0000256" key="10">
    <source>
        <dbReference type="RuleBase" id="RU000594"/>
    </source>
</evidence>
<comment type="subcellular location">
    <subcellularLocation>
        <location evidence="9">Cell membrane</location>
        <topology evidence="9">Multi-pass membrane protein</topology>
    </subcellularLocation>
</comment>
<evidence type="ECO:0000256" key="7">
    <source>
        <dbReference type="ARBA" id="ARBA00022989"/>
    </source>
</evidence>
<dbReference type="EC" id="3.4.23.36" evidence="9"/>
<organism evidence="12 13">
    <name type="scientific">Acidimangrovimonas pyrenivorans</name>
    <dbReference type="NCBI Taxonomy" id="2030798"/>
    <lineage>
        <taxon>Bacteria</taxon>
        <taxon>Pseudomonadati</taxon>
        <taxon>Pseudomonadota</taxon>
        <taxon>Alphaproteobacteria</taxon>
        <taxon>Rhodobacterales</taxon>
        <taxon>Paracoccaceae</taxon>
        <taxon>Acidimangrovimonas</taxon>
    </lineage>
</organism>
<dbReference type="PRINTS" id="PR00781">
    <property type="entry name" value="LIPOSIGPTASE"/>
</dbReference>
<comment type="catalytic activity">
    <reaction evidence="9 10">
        <text>Release of signal peptides from bacterial membrane prolipoproteins. Hydrolyzes -Xaa-Yaa-Zaa-|-(S,diacylglyceryl)Cys-, in which Xaa is hydrophobic (preferably Leu), and Yaa (Ala or Ser) and Zaa (Gly or Ala) have small, neutral side chains.</text>
        <dbReference type="EC" id="3.4.23.36"/>
    </reaction>
</comment>
<gene>
    <name evidence="9 12" type="primary">lspA</name>
    <name evidence="12" type="ORF">ACFOES_00905</name>
</gene>
<dbReference type="HAMAP" id="MF_00161">
    <property type="entry name" value="LspA"/>
    <property type="match status" value="1"/>
</dbReference>
<dbReference type="PROSITE" id="PS00855">
    <property type="entry name" value="SPASE_II"/>
    <property type="match status" value="1"/>
</dbReference>
<reference evidence="13" key="1">
    <citation type="journal article" date="2019" name="Int. J. Syst. Evol. Microbiol.">
        <title>The Global Catalogue of Microorganisms (GCM) 10K type strain sequencing project: providing services to taxonomists for standard genome sequencing and annotation.</title>
        <authorList>
            <consortium name="The Broad Institute Genomics Platform"/>
            <consortium name="The Broad Institute Genome Sequencing Center for Infectious Disease"/>
            <person name="Wu L."/>
            <person name="Ma J."/>
        </authorList>
    </citation>
    <scope>NUCLEOTIDE SEQUENCE [LARGE SCALE GENOMIC DNA]</scope>
    <source>
        <strain evidence="13">KCTC 62192</strain>
    </source>
</reference>
<keyword evidence="3 9" id="KW-0645">Protease</keyword>
<protein>
    <recommendedName>
        <fullName evidence="9">Lipoprotein signal peptidase</fullName>
        <ecNumber evidence="9">3.4.23.36</ecNumber>
    </recommendedName>
    <alternativeName>
        <fullName evidence="9">Prolipoprotein signal peptidase</fullName>
    </alternativeName>
    <alternativeName>
        <fullName evidence="9">Signal peptidase II</fullName>
        <shortName evidence="9">SPase II</shortName>
    </alternativeName>
</protein>
<dbReference type="GO" id="GO:0004190">
    <property type="term" value="F:aspartic-type endopeptidase activity"/>
    <property type="evidence" value="ECO:0007669"/>
    <property type="project" value="UniProtKB-EC"/>
</dbReference>
<dbReference type="PANTHER" id="PTHR33695:SF1">
    <property type="entry name" value="LIPOPROTEIN SIGNAL PEPTIDASE"/>
    <property type="match status" value="1"/>
</dbReference>
<feature type="transmembrane region" description="Helical" evidence="9">
    <location>
        <begin position="94"/>
        <end position="112"/>
    </location>
</feature>
<keyword evidence="13" id="KW-1185">Reference proteome</keyword>
<evidence type="ECO:0000256" key="8">
    <source>
        <dbReference type="ARBA" id="ARBA00023136"/>
    </source>
</evidence>
<dbReference type="Pfam" id="PF01252">
    <property type="entry name" value="Peptidase_A8"/>
    <property type="match status" value="1"/>
</dbReference>
<evidence type="ECO:0000256" key="6">
    <source>
        <dbReference type="ARBA" id="ARBA00022801"/>
    </source>
</evidence>
<evidence type="ECO:0000256" key="1">
    <source>
        <dbReference type="ARBA" id="ARBA00006139"/>
    </source>
</evidence>
<comment type="similarity">
    <text evidence="1 9 11">Belongs to the peptidase A8 family.</text>
</comment>
<dbReference type="RefSeq" id="WP_377830958.1">
    <property type="nucleotide sequence ID" value="NZ_JBHRSK010000001.1"/>
</dbReference>
<evidence type="ECO:0000313" key="12">
    <source>
        <dbReference type="EMBL" id="MFC2966642.1"/>
    </source>
</evidence>
<proteinExistence type="inferred from homology"/>
<evidence type="ECO:0000256" key="9">
    <source>
        <dbReference type="HAMAP-Rule" id="MF_00161"/>
    </source>
</evidence>
<keyword evidence="4 9" id="KW-0812">Transmembrane</keyword>
<name>A0ABV7ACN6_9RHOB</name>
<keyword evidence="6 9" id="KW-0378">Hydrolase</keyword>
<sequence>MRLATATAAAVIVLDQVSKFAVVRGLDLDTRRAIDVFPPFLNFRMAWNQGVNFGLFANSADLMRWLLIALALAISAWVWLWVRREPHSRVVNIAAGLVIGGALGNVIDRLIYGAVADFLNMSCCGITNPFSFNIADVAIFLGALGLVAFGGQKTP</sequence>
<dbReference type="Proteomes" id="UP001595443">
    <property type="component" value="Unassembled WGS sequence"/>
</dbReference>
<evidence type="ECO:0000256" key="2">
    <source>
        <dbReference type="ARBA" id="ARBA00022475"/>
    </source>
</evidence>
<dbReference type="EMBL" id="JBHRSK010000001">
    <property type="protein sequence ID" value="MFC2966642.1"/>
    <property type="molecule type" value="Genomic_DNA"/>
</dbReference>
<feature type="active site" evidence="9">
    <location>
        <position position="136"/>
    </location>
</feature>
<evidence type="ECO:0000256" key="4">
    <source>
        <dbReference type="ARBA" id="ARBA00022692"/>
    </source>
</evidence>
<evidence type="ECO:0000256" key="3">
    <source>
        <dbReference type="ARBA" id="ARBA00022670"/>
    </source>
</evidence>
<dbReference type="InterPro" id="IPR001872">
    <property type="entry name" value="Peptidase_A8"/>
</dbReference>
<evidence type="ECO:0000313" key="13">
    <source>
        <dbReference type="Proteomes" id="UP001595443"/>
    </source>
</evidence>
<feature type="transmembrane region" description="Helical" evidence="9">
    <location>
        <begin position="132"/>
        <end position="151"/>
    </location>
</feature>
<feature type="active site" evidence="9">
    <location>
        <position position="117"/>
    </location>
</feature>
<keyword evidence="2 9" id="KW-1003">Cell membrane</keyword>
<comment type="pathway">
    <text evidence="9">Protein modification; lipoprotein biosynthesis (signal peptide cleavage).</text>
</comment>
<keyword evidence="8 9" id="KW-0472">Membrane</keyword>
<evidence type="ECO:0000256" key="11">
    <source>
        <dbReference type="RuleBase" id="RU004181"/>
    </source>
</evidence>
<comment type="caution">
    <text evidence="12">The sequence shown here is derived from an EMBL/GenBank/DDBJ whole genome shotgun (WGS) entry which is preliminary data.</text>
</comment>
<dbReference type="NCBIfam" id="TIGR00077">
    <property type="entry name" value="lspA"/>
    <property type="match status" value="1"/>
</dbReference>
<comment type="caution">
    <text evidence="9">Lacks conserved residue(s) required for the propagation of feature annotation.</text>
</comment>
<dbReference type="PANTHER" id="PTHR33695">
    <property type="entry name" value="LIPOPROTEIN SIGNAL PEPTIDASE"/>
    <property type="match status" value="1"/>
</dbReference>
<accession>A0ABV7ACN6</accession>
<keyword evidence="7 9" id="KW-1133">Transmembrane helix</keyword>
<evidence type="ECO:0000256" key="5">
    <source>
        <dbReference type="ARBA" id="ARBA00022750"/>
    </source>
</evidence>
<comment type="function">
    <text evidence="9 10">This protein specifically catalyzes the removal of signal peptides from prolipoproteins.</text>
</comment>
<feature type="transmembrane region" description="Helical" evidence="9">
    <location>
        <begin position="62"/>
        <end position="82"/>
    </location>
</feature>
<keyword evidence="5 9" id="KW-0064">Aspartyl protease</keyword>